<dbReference type="Proteomes" id="UP001383192">
    <property type="component" value="Unassembled WGS sequence"/>
</dbReference>
<evidence type="ECO:0000313" key="3">
    <source>
        <dbReference type="EMBL" id="KAK7054716.1"/>
    </source>
</evidence>
<feature type="compositionally biased region" description="Polar residues" evidence="1">
    <location>
        <begin position="154"/>
        <end position="164"/>
    </location>
</feature>
<feature type="compositionally biased region" description="Basic residues" evidence="1">
    <location>
        <begin position="234"/>
        <end position="261"/>
    </location>
</feature>
<proteinExistence type="predicted"/>
<evidence type="ECO:0000259" key="2">
    <source>
        <dbReference type="SMART" id="SM01155"/>
    </source>
</evidence>
<dbReference type="Pfam" id="PF08213">
    <property type="entry name" value="COX24_C"/>
    <property type="match status" value="1"/>
</dbReference>
<feature type="region of interest" description="Disordered" evidence="1">
    <location>
        <begin position="1"/>
        <end position="95"/>
    </location>
</feature>
<dbReference type="EMBL" id="JAYKXP010000008">
    <property type="protein sequence ID" value="KAK7054716.1"/>
    <property type="molecule type" value="Genomic_DNA"/>
</dbReference>
<feature type="compositionally biased region" description="Basic and acidic residues" evidence="1">
    <location>
        <begin position="219"/>
        <end position="233"/>
    </location>
</feature>
<gene>
    <name evidence="3" type="ORF">VNI00_003179</name>
</gene>
<sequence>MGTPLPAARRSYSSFFSSKPGGGRYFNPAKPPKVVPPASNKKNSQVDRQQASPGDAVDGVASSSQACDNTHSAAVDKSSEVEEPTATTTKSTFALPRSSIPSSPSLYAHPILGDKDFKLHQFFSLHRPLLLLSNPQSILESAPATHIFSAAPPTVSSKNATSGAPEQVPDVSYEADAETARNLSRALTMSRLGATISWEATLKQLGLDSSEAEKADLREQLDKEYRDVMMDSTKRKRRKKMKKHKLKKRRRLTRQQRHNQR</sequence>
<organism evidence="3 4">
    <name type="scientific">Paramarasmius palmivorus</name>
    <dbReference type="NCBI Taxonomy" id="297713"/>
    <lineage>
        <taxon>Eukaryota</taxon>
        <taxon>Fungi</taxon>
        <taxon>Dikarya</taxon>
        <taxon>Basidiomycota</taxon>
        <taxon>Agaricomycotina</taxon>
        <taxon>Agaricomycetes</taxon>
        <taxon>Agaricomycetidae</taxon>
        <taxon>Agaricales</taxon>
        <taxon>Marasmiineae</taxon>
        <taxon>Marasmiaceae</taxon>
        <taxon>Paramarasmius</taxon>
    </lineage>
</organism>
<feature type="region of interest" description="Disordered" evidence="1">
    <location>
        <begin position="219"/>
        <end position="261"/>
    </location>
</feature>
<protein>
    <recommendedName>
        <fullName evidence="2">Ribosomal protein mS38 C-terminal domain-containing protein</fullName>
    </recommendedName>
</protein>
<feature type="region of interest" description="Disordered" evidence="1">
    <location>
        <begin position="153"/>
        <end position="172"/>
    </location>
</feature>
<feature type="compositionally biased region" description="Low complexity" evidence="1">
    <location>
        <begin position="7"/>
        <end position="18"/>
    </location>
</feature>
<dbReference type="SMART" id="SM01155">
    <property type="entry name" value="DUF1713"/>
    <property type="match status" value="1"/>
</dbReference>
<feature type="compositionally biased region" description="Polar residues" evidence="1">
    <location>
        <begin position="61"/>
        <end position="72"/>
    </location>
</feature>
<accession>A0AAW0DQ79</accession>
<dbReference type="AlphaFoldDB" id="A0AAW0DQ79"/>
<feature type="domain" description="Ribosomal protein mS38 C-terminal" evidence="2">
    <location>
        <begin position="229"/>
        <end position="261"/>
    </location>
</feature>
<feature type="compositionally biased region" description="Polar residues" evidence="1">
    <location>
        <begin position="40"/>
        <end position="52"/>
    </location>
</feature>
<comment type="caution">
    <text evidence="3">The sequence shown here is derived from an EMBL/GenBank/DDBJ whole genome shotgun (WGS) entry which is preliminary data.</text>
</comment>
<name>A0AAW0DQ79_9AGAR</name>
<keyword evidence="4" id="KW-1185">Reference proteome</keyword>
<dbReference type="InterPro" id="IPR013177">
    <property type="entry name" value="Ribosomal_mS38_C"/>
</dbReference>
<evidence type="ECO:0000313" key="4">
    <source>
        <dbReference type="Proteomes" id="UP001383192"/>
    </source>
</evidence>
<evidence type="ECO:0000256" key="1">
    <source>
        <dbReference type="SAM" id="MobiDB-lite"/>
    </source>
</evidence>
<reference evidence="3 4" key="1">
    <citation type="submission" date="2024-01" db="EMBL/GenBank/DDBJ databases">
        <title>A draft genome for a cacao thread blight-causing isolate of Paramarasmius palmivorus.</title>
        <authorList>
            <person name="Baruah I.K."/>
            <person name="Bukari Y."/>
            <person name="Amoako-Attah I."/>
            <person name="Meinhardt L.W."/>
            <person name="Bailey B.A."/>
            <person name="Cohen S.P."/>
        </authorList>
    </citation>
    <scope>NUCLEOTIDE SEQUENCE [LARGE SCALE GENOMIC DNA]</scope>
    <source>
        <strain evidence="3 4">GH-12</strain>
    </source>
</reference>